<organism evidence="2 3">
    <name type="scientific">Mycolicibacterium hodleri</name>
    <dbReference type="NCBI Taxonomy" id="49897"/>
    <lineage>
        <taxon>Bacteria</taxon>
        <taxon>Bacillati</taxon>
        <taxon>Actinomycetota</taxon>
        <taxon>Actinomycetes</taxon>
        <taxon>Mycobacteriales</taxon>
        <taxon>Mycobacteriaceae</taxon>
        <taxon>Mycolicibacterium</taxon>
    </lineage>
</organism>
<proteinExistence type="predicted"/>
<dbReference type="Pfam" id="PF03861">
    <property type="entry name" value="ANTAR"/>
    <property type="match status" value="1"/>
</dbReference>
<dbReference type="InterPro" id="IPR005561">
    <property type="entry name" value="ANTAR"/>
</dbReference>
<keyword evidence="3" id="KW-1185">Reference proteome</keyword>
<accession>A0A544VTP5</accession>
<comment type="caution">
    <text evidence="2">The sequence shown here is derived from an EMBL/GenBank/DDBJ whole genome shotgun (WGS) entry which is preliminary data.</text>
</comment>
<protein>
    <submittedName>
        <fullName evidence="2">ANTAR domain-containing protein</fullName>
    </submittedName>
</protein>
<dbReference type="PROSITE" id="PS50921">
    <property type="entry name" value="ANTAR"/>
    <property type="match status" value="1"/>
</dbReference>
<dbReference type="SUPFAM" id="SSF52172">
    <property type="entry name" value="CheY-like"/>
    <property type="match status" value="1"/>
</dbReference>
<sequence>MKRPASRRNMEGVAPDLGDGRFSTVLIPTGQRVGVVRTGGSMSTATDGYGPSGMPQPDDEAQMSDAVREIAEQRAFIEQAKGMLMFIYGLDEHAAFDLLRWQSQQHNVKLRALAEQVVKDIAELGKRKPLENRLDHDKVLLTAHQRVATVARRQRDRQSKTDA</sequence>
<dbReference type="Gene3D" id="1.10.10.10">
    <property type="entry name" value="Winged helix-like DNA-binding domain superfamily/Winged helix DNA-binding domain"/>
    <property type="match status" value="1"/>
</dbReference>
<gene>
    <name evidence="2" type="ORF">D8S82_27475</name>
</gene>
<dbReference type="InterPro" id="IPR011006">
    <property type="entry name" value="CheY-like_superfamily"/>
</dbReference>
<dbReference type="InterPro" id="IPR036388">
    <property type="entry name" value="WH-like_DNA-bd_sf"/>
</dbReference>
<evidence type="ECO:0000259" key="1">
    <source>
        <dbReference type="PROSITE" id="PS50921"/>
    </source>
</evidence>
<reference evidence="2 3" key="1">
    <citation type="submission" date="2018-10" db="EMBL/GenBank/DDBJ databases">
        <title>Draft genome of Mycobacterium hodleri strain B.</title>
        <authorList>
            <person name="Amande T.J."/>
            <person name="Mcgenity T.J."/>
        </authorList>
    </citation>
    <scope>NUCLEOTIDE SEQUENCE [LARGE SCALE GENOMIC DNA]</scope>
    <source>
        <strain evidence="2 3">B</strain>
    </source>
</reference>
<evidence type="ECO:0000313" key="3">
    <source>
        <dbReference type="Proteomes" id="UP000315759"/>
    </source>
</evidence>
<dbReference type="EMBL" id="VIFX01000046">
    <property type="protein sequence ID" value="TQR83359.1"/>
    <property type="molecule type" value="Genomic_DNA"/>
</dbReference>
<evidence type="ECO:0000313" key="2">
    <source>
        <dbReference type="EMBL" id="TQR83359.1"/>
    </source>
</evidence>
<dbReference type="AlphaFoldDB" id="A0A544VTP5"/>
<feature type="domain" description="ANTAR" evidence="1">
    <location>
        <begin position="57"/>
        <end position="118"/>
    </location>
</feature>
<dbReference type="SMART" id="SM01012">
    <property type="entry name" value="ANTAR"/>
    <property type="match status" value="1"/>
</dbReference>
<dbReference type="Proteomes" id="UP000315759">
    <property type="component" value="Unassembled WGS sequence"/>
</dbReference>
<dbReference type="GO" id="GO:0003723">
    <property type="term" value="F:RNA binding"/>
    <property type="evidence" value="ECO:0007669"/>
    <property type="project" value="InterPro"/>
</dbReference>
<name>A0A544VTP5_9MYCO</name>